<dbReference type="GO" id="GO:0005227">
    <property type="term" value="F:calcium-activated cation channel activity"/>
    <property type="evidence" value="ECO:0007669"/>
    <property type="project" value="InterPro"/>
</dbReference>
<feature type="domain" description="CSC1/OSCA1-like N-terminal transmembrane" evidence="9">
    <location>
        <begin position="25"/>
        <end position="193"/>
    </location>
</feature>
<dbReference type="PANTHER" id="PTHR13018">
    <property type="entry name" value="PROBABLE MEMBRANE PROTEIN DUF221-RELATED"/>
    <property type="match status" value="1"/>
</dbReference>
<dbReference type="InterPro" id="IPR003864">
    <property type="entry name" value="CSC1/OSCA1-like_7TM"/>
</dbReference>
<feature type="transmembrane region" description="Helical" evidence="7">
    <location>
        <begin position="453"/>
        <end position="476"/>
    </location>
</feature>
<evidence type="ECO:0000259" key="8">
    <source>
        <dbReference type="Pfam" id="PF02714"/>
    </source>
</evidence>
<dbReference type="InterPro" id="IPR027815">
    <property type="entry name" value="CSC1/OSCA1-like_cyt"/>
</dbReference>
<feature type="transmembrane region" description="Helical" evidence="7">
    <location>
        <begin position="604"/>
        <end position="637"/>
    </location>
</feature>
<gene>
    <name evidence="11" type="ORF">MNOR_LOCUS5653</name>
</gene>
<feature type="transmembrane region" description="Helical" evidence="7">
    <location>
        <begin position="181"/>
        <end position="203"/>
    </location>
</feature>
<feature type="transmembrane region" description="Helical" evidence="7">
    <location>
        <begin position="497"/>
        <end position="524"/>
    </location>
</feature>
<reference evidence="11 12" key="1">
    <citation type="submission" date="2024-05" db="EMBL/GenBank/DDBJ databases">
        <authorList>
            <person name="Wallberg A."/>
        </authorList>
    </citation>
    <scope>NUCLEOTIDE SEQUENCE [LARGE SCALE GENOMIC DNA]</scope>
</reference>
<evidence type="ECO:0000313" key="11">
    <source>
        <dbReference type="EMBL" id="CAL4066406.1"/>
    </source>
</evidence>
<dbReference type="AlphaFoldDB" id="A0AAV2Q0Z1"/>
<evidence type="ECO:0000313" key="12">
    <source>
        <dbReference type="Proteomes" id="UP001497623"/>
    </source>
</evidence>
<feature type="transmembrane region" description="Helical" evidence="7">
    <location>
        <begin position="26"/>
        <end position="43"/>
    </location>
</feature>
<sequence length="793" mass="91179">MTGHCEHINTGDKGFHWGYYGIPENLLFNVIAWILLLLLFTIIRRRAILYRIKEVSKNDRTRLLGRTHYNVWRDLFYGKEDISKNEDEKDNVSIRSLNVYDSYFSWIPALFKMKIENIREKCGDDSVQYLSFQQHIIAYMMVVTTISLTIILPINFSGTLIDEHKDFGKTTISNRDPSDPLMYVHVTFAFLLLPIGIAFIRHFSKDLDLHKSMPVSRTLMITHVPRRHCQKDMIARYIQEAYPDMQVKNVEIAYDVASLIKNEKKRDTAENAILYCESYFKENGENLTMRPFLCGILCNCKCYDSCRCSRVEALEFYEEEVQKITSIIETEKVESLNNPAGVVFVQFDTVKNAQKVNQDHHPIKYGCKHISLPATSVSVELKPQNWISRNAPEPSDIYWENLSVTPRFWYFKAFFINVILFMVLIFLSTPLIVSTQLDVAILWLQNNIHISPFITEFIPTLFLWTLAALMPVMVAYSDKFMSHWTRSAKNHAIMQKTFSYLLFMVIILPSLGLTSVDAFVMWVFKANNETNGDLQWECVFLPDRGAFFLNYIITSTFIGAALELIRFPDLILYGIRRASARSEAEVLSINQDTLYEFHFGVQYAWMLLIFAMTIIYSMVTPLITPLGTLCVIFKHLVDKHNIYYAYSPSKISKNIHITAINFVLVSILLLQLSLLFFSLIRLGLKGRTIYSLILLLITVVVFLLHNGLNMFNKCNSTIIRESSDTSNESNRSSGEDIGDNDEVVQWVPSTFHTSRQNSSAEEVICGTTGEQIVNIEGESSSHSFCNEIEDTGS</sequence>
<dbReference type="InterPro" id="IPR045122">
    <property type="entry name" value="Csc1-like"/>
</dbReference>
<feature type="transmembrane region" description="Helical" evidence="7">
    <location>
        <begin position="544"/>
        <end position="567"/>
    </location>
</feature>
<dbReference type="Pfam" id="PF14703">
    <property type="entry name" value="PHM7_cyt"/>
    <property type="match status" value="1"/>
</dbReference>
<evidence type="ECO:0000256" key="1">
    <source>
        <dbReference type="ARBA" id="ARBA00004141"/>
    </source>
</evidence>
<protein>
    <recommendedName>
        <fullName evidence="13">CSC1-like protein 2</fullName>
    </recommendedName>
</protein>
<accession>A0AAV2Q0Z1</accession>
<dbReference type="InterPro" id="IPR032880">
    <property type="entry name" value="CSC1/OSCA1-like_N"/>
</dbReference>
<keyword evidence="12" id="KW-1185">Reference proteome</keyword>
<feature type="transmembrane region" description="Helical" evidence="7">
    <location>
        <begin position="689"/>
        <end position="708"/>
    </location>
</feature>
<evidence type="ECO:0008006" key="13">
    <source>
        <dbReference type="Google" id="ProtNLM"/>
    </source>
</evidence>
<feature type="transmembrane region" description="Helical" evidence="7">
    <location>
        <begin position="657"/>
        <end position="677"/>
    </location>
</feature>
<dbReference type="Proteomes" id="UP001497623">
    <property type="component" value="Unassembled WGS sequence"/>
</dbReference>
<keyword evidence="3" id="KW-0813">Transport</keyword>
<organism evidence="11 12">
    <name type="scientific">Meganyctiphanes norvegica</name>
    <name type="common">Northern krill</name>
    <name type="synonym">Thysanopoda norvegica</name>
    <dbReference type="NCBI Taxonomy" id="48144"/>
    <lineage>
        <taxon>Eukaryota</taxon>
        <taxon>Metazoa</taxon>
        <taxon>Ecdysozoa</taxon>
        <taxon>Arthropoda</taxon>
        <taxon>Crustacea</taxon>
        <taxon>Multicrustacea</taxon>
        <taxon>Malacostraca</taxon>
        <taxon>Eumalacostraca</taxon>
        <taxon>Eucarida</taxon>
        <taxon>Euphausiacea</taxon>
        <taxon>Euphausiidae</taxon>
        <taxon>Meganyctiphanes</taxon>
    </lineage>
</organism>
<feature type="transmembrane region" description="Helical" evidence="7">
    <location>
        <begin position="136"/>
        <end position="161"/>
    </location>
</feature>
<keyword evidence="6 7" id="KW-0472">Membrane</keyword>
<evidence type="ECO:0000256" key="4">
    <source>
        <dbReference type="ARBA" id="ARBA00022692"/>
    </source>
</evidence>
<dbReference type="Pfam" id="PF02714">
    <property type="entry name" value="RSN1_7TM"/>
    <property type="match status" value="1"/>
</dbReference>
<dbReference type="GO" id="GO:0005886">
    <property type="term" value="C:plasma membrane"/>
    <property type="evidence" value="ECO:0007669"/>
    <property type="project" value="TreeGrafter"/>
</dbReference>
<dbReference type="Pfam" id="PF13967">
    <property type="entry name" value="RSN1_TM"/>
    <property type="match status" value="1"/>
</dbReference>
<name>A0AAV2Q0Z1_MEGNR</name>
<evidence type="ECO:0000259" key="10">
    <source>
        <dbReference type="Pfam" id="PF14703"/>
    </source>
</evidence>
<comment type="similarity">
    <text evidence="2">Belongs to the CSC1 (TC 1.A.17) family.</text>
</comment>
<evidence type="ECO:0000256" key="7">
    <source>
        <dbReference type="SAM" id="Phobius"/>
    </source>
</evidence>
<keyword evidence="4 7" id="KW-0812">Transmembrane</keyword>
<feature type="transmembrane region" description="Helical" evidence="7">
    <location>
        <begin position="409"/>
        <end position="433"/>
    </location>
</feature>
<evidence type="ECO:0000256" key="6">
    <source>
        <dbReference type="ARBA" id="ARBA00023136"/>
    </source>
</evidence>
<evidence type="ECO:0000256" key="5">
    <source>
        <dbReference type="ARBA" id="ARBA00022989"/>
    </source>
</evidence>
<comment type="subcellular location">
    <subcellularLocation>
        <location evidence="1">Membrane</location>
        <topology evidence="1">Multi-pass membrane protein</topology>
    </subcellularLocation>
</comment>
<dbReference type="PANTHER" id="PTHR13018:SF5">
    <property type="entry name" value="RE44586P"/>
    <property type="match status" value="1"/>
</dbReference>
<dbReference type="EMBL" id="CAXKWB010002219">
    <property type="protein sequence ID" value="CAL4066406.1"/>
    <property type="molecule type" value="Genomic_DNA"/>
</dbReference>
<evidence type="ECO:0000256" key="3">
    <source>
        <dbReference type="ARBA" id="ARBA00022448"/>
    </source>
</evidence>
<evidence type="ECO:0000256" key="2">
    <source>
        <dbReference type="ARBA" id="ARBA00007779"/>
    </source>
</evidence>
<comment type="caution">
    <text evidence="11">The sequence shown here is derived from an EMBL/GenBank/DDBJ whole genome shotgun (WGS) entry which is preliminary data.</text>
</comment>
<keyword evidence="5 7" id="KW-1133">Transmembrane helix</keyword>
<proteinExistence type="inferred from homology"/>
<feature type="domain" description="CSC1/OSCA1-like 7TM region" evidence="8">
    <location>
        <begin position="413"/>
        <end position="675"/>
    </location>
</feature>
<feature type="domain" description="CSC1/OSCA1-like cytosolic" evidence="10">
    <location>
        <begin position="216"/>
        <end position="401"/>
    </location>
</feature>
<evidence type="ECO:0000259" key="9">
    <source>
        <dbReference type="Pfam" id="PF13967"/>
    </source>
</evidence>